<dbReference type="SMART" id="SM00327">
    <property type="entry name" value="VWA"/>
    <property type="match status" value="2"/>
</dbReference>
<evidence type="ECO:0000256" key="5">
    <source>
        <dbReference type="ARBA" id="ARBA00023180"/>
    </source>
</evidence>
<dbReference type="AlphaFoldDB" id="A0AA36ASE0"/>
<dbReference type="Pfam" id="PF00092">
    <property type="entry name" value="VWA"/>
    <property type="match status" value="2"/>
</dbReference>
<reference evidence="7" key="1">
    <citation type="submission" date="2023-08" db="EMBL/GenBank/DDBJ databases">
        <authorList>
            <person name="Alioto T."/>
            <person name="Alioto T."/>
            <person name="Gomez Garrido J."/>
        </authorList>
    </citation>
    <scope>NUCLEOTIDE SEQUENCE</scope>
</reference>
<keyword evidence="5" id="KW-0325">Glycoprotein</keyword>
<keyword evidence="4" id="KW-0677">Repeat</keyword>
<dbReference type="PRINTS" id="PR00453">
    <property type="entry name" value="VWFADOMAIN"/>
</dbReference>
<keyword evidence="8" id="KW-1185">Reference proteome</keyword>
<dbReference type="InterPro" id="IPR002035">
    <property type="entry name" value="VWF_A"/>
</dbReference>
<feature type="domain" description="VWFA" evidence="6">
    <location>
        <begin position="52"/>
        <end position="230"/>
    </location>
</feature>
<dbReference type="FunFam" id="3.40.50.410:FF:000004">
    <property type="entry name" value="collagen alpha-6(VI) chain"/>
    <property type="match status" value="1"/>
</dbReference>
<dbReference type="PANTHER" id="PTHR24020:SF84">
    <property type="entry name" value="VWFA DOMAIN-CONTAINING PROTEIN"/>
    <property type="match status" value="1"/>
</dbReference>
<organism evidence="7 8">
    <name type="scientific">Octopus vulgaris</name>
    <name type="common">Common octopus</name>
    <dbReference type="NCBI Taxonomy" id="6645"/>
    <lineage>
        <taxon>Eukaryota</taxon>
        <taxon>Metazoa</taxon>
        <taxon>Spiralia</taxon>
        <taxon>Lophotrochozoa</taxon>
        <taxon>Mollusca</taxon>
        <taxon>Cephalopoda</taxon>
        <taxon>Coleoidea</taxon>
        <taxon>Octopodiformes</taxon>
        <taxon>Octopoda</taxon>
        <taxon>Incirrata</taxon>
        <taxon>Octopodidae</taxon>
        <taxon>Octopus</taxon>
    </lineage>
</organism>
<evidence type="ECO:0000256" key="2">
    <source>
        <dbReference type="ARBA" id="ARBA00022525"/>
    </source>
</evidence>
<evidence type="ECO:0000259" key="6">
    <source>
        <dbReference type="PROSITE" id="PS50234"/>
    </source>
</evidence>
<comment type="subcellular location">
    <subcellularLocation>
        <location evidence="1">Secreted</location>
    </subcellularLocation>
</comment>
<dbReference type="PROSITE" id="PS50234">
    <property type="entry name" value="VWFA"/>
    <property type="match status" value="2"/>
</dbReference>
<dbReference type="GO" id="GO:0005576">
    <property type="term" value="C:extracellular region"/>
    <property type="evidence" value="ECO:0007669"/>
    <property type="project" value="UniProtKB-SubCell"/>
</dbReference>
<dbReference type="SUPFAM" id="SSF53300">
    <property type="entry name" value="vWA-like"/>
    <property type="match status" value="2"/>
</dbReference>
<dbReference type="Gene3D" id="3.40.50.410">
    <property type="entry name" value="von Willebrand factor, type A domain"/>
    <property type="match status" value="2"/>
</dbReference>
<dbReference type="InterPro" id="IPR050525">
    <property type="entry name" value="ECM_Assembly_Org"/>
</dbReference>
<evidence type="ECO:0000256" key="4">
    <source>
        <dbReference type="ARBA" id="ARBA00022737"/>
    </source>
</evidence>
<sequence length="626" mass="71569">MHVYANKSQQDLSNKRRNMYRVFVLTLILMISMQAQCLIDIPDFKCFEEKADIVFVLDGSGSIWPPDFRKQLEFVNYFIDHIDIGENEVRIGVVNFSKNAEPSIYLSEFNDKLKLKERVLDVSQEHENTRTASALNLLTSTMFTTEMGARKNVRHIAFILTDGSSQEPKKTQLAAKKCRDANIELFAIGIGNETNKEELKGIASQPKTSHYIHVSNFSALINEKGNIFKISCTKNYRSQVNTEVNTEEGCKNISADVFFLLDSSTSIIQDDFTKQLNAVEDIIDTYSIGSDKMRIGLSLYSNTYKQVIDLKNGVEKSTIINKIRGAQYLGGGTNTGNALYKVITEIYHEKSSRNRFLIIFTDGQSLDRSFTITEAKKLKENGVVIFAVGVGPFVDQDELNAISSNPSEEFVLQFVNMDQLSEKVKFLSNKTCTKITENTQRDQEYCNSTKISDFVFALNNNYLGHRKTTYILKALDDITGRKSLREKFRFGMVFDKCPDLQDISFTYEDSNQTVQQQIMKYKNQPLHTIFEKLNNFEYSKSLNRRVSLVFVDESMPLDNLMLLARLARKNMEIYIVAIGKKMSFKDIEAVPSSHIIFIPSYEVLLSKFYHKFAELFCVKTRDVELS</sequence>
<protein>
    <recommendedName>
        <fullName evidence="6">VWFA domain-containing protein</fullName>
    </recommendedName>
</protein>
<dbReference type="InterPro" id="IPR036465">
    <property type="entry name" value="vWFA_dom_sf"/>
</dbReference>
<gene>
    <name evidence="7" type="ORF">OCTVUL_1B024595</name>
</gene>
<evidence type="ECO:0000313" key="7">
    <source>
        <dbReference type="EMBL" id="CAI9721425.1"/>
    </source>
</evidence>
<dbReference type="CDD" id="cd01450">
    <property type="entry name" value="vWFA_subfamily_ECM"/>
    <property type="match status" value="1"/>
</dbReference>
<dbReference type="PANTHER" id="PTHR24020">
    <property type="entry name" value="COLLAGEN ALPHA"/>
    <property type="match status" value="1"/>
</dbReference>
<dbReference type="EMBL" id="OX597817">
    <property type="protein sequence ID" value="CAI9721425.1"/>
    <property type="molecule type" value="Genomic_DNA"/>
</dbReference>
<feature type="domain" description="VWFA" evidence="6">
    <location>
        <begin position="256"/>
        <end position="431"/>
    </location>
</feature>
<keyword evidence="2" id="KW-0964">Secreted</keyword>
<evidence type="ECO:0000313" key="8">
    <source>
        <dbReference type="Proteomes" id="UP001162480"/>
    </source>
</evidence>
<accession>A0AA36ASE0</accession>
<proteinExistence type="predicted"/>
<dbReference type="Proteomes" id="UP001162480">
    <property type="component" value="Chromosome 4"/>
</dbReference>
<keyword evidence="3" id="KW-0732">Signal</keyword>
<evidence type="ECO:0000256" key="1">
    <source>
        <dbReference type="ARBA" id="ARBA00004613"/>
    </source>
</evidence>
<evidence type="ECO:0000256" key="3">
    <source>
        <dbReference type="ARBA" id="ARBA00022729"/>
    </source>
</evidence>
<name>A0AA36ASE0_OCTVU</name>